<proteinExistence type="predicted"/>
<keyword evidence="3" id="KW-1185">Reference proteome</keyword>
<accession>A0A4Z2E2V0</accession>
<reference evidence="2 3" key="1">
    <citation type="submission" date="2019-03" db="EMBL/GenBank/DDBJ databases">
        <title>First draft genome of Liparis tanakae, snailfish: a comprehensive survey of snailfish specific genes.</title>
        <authorList>
            <person name="Kim W."/>
            <person name="Song I."/>
            <person name="Jeong J.-H."/>
            <person name="Kim D."/>
            <person name="Kim S."/>
            <person name="Ryu S."/>
            <person name="Song J.Y."/>
            <person name="Lee S.K."/>
        </authorList>
    </citation>
    <scope>NUCLEOTIDE SEQUENCE [LARGE SCALE GENOMIC DNA]</scope>
    <source>
        <tissue evidence="2">Muscle</tissue>
    </source>
</reference>
<protein>
    <submittedName>
        <fullName evidence="2">Uncharacterized protein</fullName>
    </submittedName>
</protein>
<evidence type="ECO:0000313" key="3">
    <source>
        <dbReference type="Proteomes" id="UP000314294"/>
    </source>
</evidence>
<feature type="compositionally biased region" description="Basic and acidic residues" evidence="1">
    <location>
        <begin position="17"/>
        <end position="33"/>
    </location>
</feature>
<dbReference type="Proteomes" id="UP000314294">
    <property type="component" value="Unassembled WGS sequence"/>
</dbReference>
<dbReference type="AlphaFoldDB" id="A0A4Z2E2V0"/>
<sequence length="101" mass="11475">MSPGFSIPQRRVGGRRVGSERAIELETRSRADGDALGPTRDQVPPVGVEMKGTWHSWKDARWFLHGASRSFNSRNVCDLGVMNMRRKRRKQEASVEHPFQA</sequence>
<evidence type="ECO:0000313" key="2">
    <source>
        <dbReference type="EMBL" id="TNN23077.1"/>
    </source>
</evidence>
<organism evidence="2 3">
    <name type="scientific">Liparis tanakae</name>
    <name type="common">Tanaka's snailfish</name>
    <dbReference type="NCBI Taxonomy" id="230148"/>
    <lineage>
        <taxon>Eukaryota</taxon>
        <taxon>Metazoa</taxon>
        <taxon>Chordata</taxon>
        <taxon>Craniata</taxon>
        <taxon>Vertebrata</taxon>
        <taxon>Euteleostomi</taxon>
        <taxon>Actinopterygii</taxon>
        <taxon>Neopterygii</taxon>
        <taxon>Teleostei</taxon>
        <taxon>Neoteleostei</taxon>
        <taxon>Acanthomorphata</taxon>
        <taxon>Eupercaria</taxon>
        <taxon>Perciformes</taxon>
        <taxon>Cottioidei</taxon>
        <taxon>Cottales</taxon>
        <taxon>Liparidae</taxon>
        <taxon>Liparis</taxon>
    </lineage>
</organism>
<evidence type="ECO:0000256" key="1">
    <source>
        <dbReference type="SAM" id="MobiDB-lite"/>
    </source>
</evidence>
<gene>
    <name evidence="2" type="ORF">EYF80_066806</name>
</gene>
<name>A0A4Z2E2V0_9TELE</name>
<feature type="region of interest" description="Disordered" evidence="1">
    <location>
        <begin position="1"/>
        <end position="47"/>
    </location>
</feature>
<dbReference type="EMBL" id="SRLO01019889">
    <property type="protein sequence ID" value="TNN23077.1"/>
    <property type="molecule type" value="Genomic_DNA"/>
</dbReference>
<comment type="caution">
    <text evidence="2">The sequence shown here is derived from an EMBL/GenBank/DDBJ whole genome shotgun (WGS) entry which is preliminary data.</text>
</comment>